<gene>
    <name evidence="1" type="primary">tssK</name>
    <name evidence="1" type="ORF">J3U87_13085</name>
</gene>
<name>A0A8A4TWN7_SULCO</name>
<dbReference type="PANTHER" id="PTHR35566:SF1">
    <property type="entry name" value="TYPE VI SECRETION SYSTEM BASEPLATE COMPONENT TSSK1"/>
    <property type="match status" value="1"/>
</dbReference>
<dbReference type="RefSeq" id="WP_237383485.1">
    <property type="nucleotide sequence ID" value="NZ_CP071793.1"/>
</dbReference>
<dbReference type="Proteomes" id="UP000663929">
    <property type="component" value="Chromosome"/>
</dbReference>
<dbReference type="Pfam" id="PF05936">
    <property type="entry name" value="T6SS_VasE"/>
    <property type="match status" value="1"/>
</dbReference>
<evidence type="ECO:0000313" key="1">
    <source>
        <dbReference type="EMBL" id="QTD53382.1"/>
    </source>
</evidence>
<dbReference type="KEGG" id="scor:J3U87_13085"/>
<proteinExistence type="predicted"/>
<accession>A0A8A4TWN7</accession>
<dbReference type="EMBL" id="CP071793">
    <property type="protein sequence ID" value="QTD53382.1"/>
    <property type="molecule type" value="Genomic_DNA"/>
</dbReference>
<reference evidence="1" key="1">
    <citation type="submission" date="2021-03" db="EMBL/GenBank/DDBJ databases">
        <title>Acanthopleuribacteraceae sp. M133.</title>
        <authorList>
            <person name="Wang G."/>
        </authorList>
    </citation>
    <scope>NUCLEOTIDE SEQUENCE</scope>
    <source>
        <strain evidence="1">M133</strain>
    </source>
</reference>
<organism evidence="1 2">
    <name type="scientific">Sulfidibacter corallicola</name>
    <dbReference type="NCBI Taxonomy" id="2818388"/>
    <lineage>
        <taxon>Bacteria</taxon>
        <taxon>Pseudomonadati</taxon>
        <taxon>Acidobacteriota</taxon>
        <taxon>Holophagae</taxon>
        <taxon>Acanthopleuribacterales</taxon>
        <taxon>Acanthopleuribacteraceae</taxon>
        <taxon>Sulfidibacter</taxon>
    </lineage>
</organism>
<dbReference type="NCBIfam" id="TIGR03353">
    <property type="entry name" value="VI_chp_4"/>
    <property type="match status" value="1"/>
</dbReference>
<dbReference type="InterPro" id="IPR010263">
    <property type="entry name" value="T6SS_TssK"/>
</dbReference>
<protein>
    <submittedName>
        <fullName evidence="1">Type VI secretion system baseplate subunit TssK</fullName>
    </submittedName>
</protein>
<keyword evidence="2" id="KW-1185">Reference proteome</keyword>
<dbReference type="PANTHER" id="PTHR35566">
    <property type="entry name" value="BLR3599 PROTEIN"/>
    <property type="match status" value="1"/>
</dbReference>
<sequence>MSARDINWSEGLFVQPHHFQQAFLDLEQRQNHVITDYNPHFYGVSQLVISESDCENYNLHIEEIACRFPDGARITFPGNSVIENRQFKERLDTNQGRIEVFLGLPKLNTQEPNVLRYDGRPLGGVKYRYISKIEEVQDLVTGKNAQEVEIKLFNPKILFSGESTFGYDVIKIAEIERSGQYNSVPELDKKYVPPCYSVKASSYLQHVMREAGNRLIAKNRTLREYWKNKDTATLMKARDALKVQSLAVATNSFMQLSSGAVVHPFLLYIKIAETIGMLSIYCEDDRFIEVPVYDHNNLAACFEKAHANLIKLLSLLEEMSYEARVFEIGADALNVEFDARWFDEKYDHYICFEAKLEENEVVRHLGGLKIAPENIIPILNQRRMRGIDLEGPVRHLSHIPTSPHHHYFKIPVGHALFRKLQDHPVLSIWGSTQFADLVTLYVLEKK</sequence>
<dbReference type="AlphaFoldDB" id="A0A8A4TWN7"/>
<evidence type="ECO:0000313" key="2">
    <source>
        <dbReference type="Proteomes" id="UP000663929"/>
    </source>
</evidence>